<protein>
    <submittedName>
        <fullName evidence="3">Cupin domain-containing protein</fullName>
    </submittedName>
</protein>
<dbReference type="InterPro" id="IPR014710">
    <property type="entry name" value="RmlC-like_jellyroll"/>
</dbReference>
<reference evidence="3" key="1">
    <citation type="submission" date="2021-02" db="EMBL/GenBank/DDBJ databases">
        <title>Skermanella TT6 skin isolate.</title>
        <authorList>
            <person name="Lee K."/>
            <person name="Ganzorig M."/>
        </authorList>
    </citation>
    <scope>NUCLEOTIDE SEQUENCE</scope>
    <source>
        <strain evidence="3">TT6</strain>
    </source>
</reference>
<name>A0ABX7AZT4_9PROT</name>
<dbReference type="InterPro" id="IPR011051">
    <property type="entry name" value="RmlC_Cupin_sf"/>
</dbReference>
<dbReference type="RefSeq" id="WP_201070998.1">
    <property type="nucleotide sequence ID" value="NZ_CP067420.1"/>
</dbReference>
<dbReference type="InterPro" id="IPR013096">
    <property type="entry name" value="Cupin_2"/>
</dbReference>
<dbReference type="Pfam" id="PF07883">
    <property type="entry name" value="Cupin_2"/>
    <property type="match status" value="1"/>
</dbReference>
<organism evidence="3 4">
    <name type="scientific">Skermanella cutis</name>
    <dbReference type="NCBI Taxonomy" id="2775420"/>
    <lineage>
        <taxon>Bacteria</taxon>
        <taxon>Pseudomonadati</taxon>
        <taxon>Pseudomonadota</taxon>
        <taxon>Alphaproteobacteria</taxon>
        <taxon>Rhodospirillales</taxon>
        <taxon>Azospirillaceae</taxon>
        <taxon>Skermanella</taxon>
    </lineage>
</organism>
<dbReference type="SUPFAM" id="SSF51182">
    <property type="entry name" value="RmlC-like cupins"/>
    <property type="match status" value="1"/>
</dbReference>
<dbReference type="Gene3D" id="2.60.120.10">
    <property type="entry name" value="Jelly Rolls"/>
    <property type="match status" value="1"/>
</dbReference>
<feature type="region of interest" description="Disordered" evidence="1">
    <location>
        <begin position="1"/>
        <end position="24"/>
    </location>
</feature>
<dbReference type="CDD" id="cd06982">
    <property type="entry name" value="cupin_BauB-like"/>
    <property type="match status" value="1"/>
</dbReference>
<feature type="compositionally biased region" description="Basic and acidic residues" evidence="1">
    <location>
        <begin position="15"/>
        <end position="24"/>
    </location>
</feature>
<keyword evidence="4" id="KW-1185">Reference proteome</keyword>
<dbReference type="EMBL" id="CP067420">
    <property type="protein sequence ID" value="QQP87590.1"/>
    <property type="molecule type" value="Genomic_DNA"/>
</dbReference>
<evidence type="ECO:0000313" key="4">
    <source>
        <dbReference type="Proteomes" id="UP000595197"/>
    </source>
</evidence>
<accession>A0ABX7AZT4</accession>
<sequence length="107" mass="11960">MTDSNASRPKATPHQHIENGRTRVTEWRFAPGAETGAHIHEYDYVIVPVTRSRMRLEMPDGTVNHAELEPGRSYFRSAGVSHNVINDGDGDLVFVEIEFLEPASARS</sequence>
<evidence type="ECO:0000256" key="1">
    <source>
        <dbReference type="SAM" id="MobiDB-lite"/>
    </source>
</evidence>
<gene>
    <name evidence="3" type="ORF">IGS68_15940</name>
</gene>
<proteinExistence type="predicted"/>
<dbReference type="Proteomes" id="UP000595197">
    <property type="component" value="Chromosome"/>
</dbReference>
<evidence type="ECO:0000313" key="3">
    <source>
        <dbReference type="EMBL" id="QQP87590.1"/>
    </source>
</evidence>
<evidence type="ECO:0000259" key="2">
    <source>
        <dbReference type="Pfam" id="PF07883"/>
    </source>
</evidence>
<feature type="domain" description="Cupin type-2" evidence="2">
    <location>
        <begin position="26"/>
        <end position="97"/>
    </location>
</feature>